<accession>A0ABU0GLW0</accession>
<dbReference type="PRINTS" id="PR00411">
    <property type="entry name" value="PNDRDTASEI"/>
</dbReference>
<evidence type="ECO:0000256" key="2">
    <source>
        <dbReference type="ARBA" id="ARBA00022630"/>
    </source>
</evidence>
<name>A0ABU0GLW0_9CELL</name>
<dbReference type="InterPro" id="IPR016156">
    <property type="entry name" value="FAD/NAD-linked_Rdtase_dimer_sf"/>
</dbReference>
<evidence type="ECO:0000313" key="7">
    <source>
        <dbReference type="EMBL" id="MDQ0426341.1"/>
    </source>
</evidence>
<keyword evidence="8" id="KW-1185">Reference proteome</keyword>
<dbReference type="Pfam" id="PF07992">
    <property type="entry name" value="Pyr_redox_2"/>
    <property type="match status" value="1"/>
</dbReference>
<reference evidence="7 8" key="1">
    <citation type="submission" date="2023-07" db="EMBL/GenBank/DDBJ databases">
        <title>Sequencing the genomes of 1000 actinobacteria strains.</title>
        <authorList>
            <person name="Klenk H.-P."/>
        </authorList>
    </citation>
    <scope>NUCLEOTIDE SEQUENCE [LARGE SCALE GENOMIC DNA]</scope>
    <source>
        <strain evidence="7 8">DSM 14785</strain>
    </source>
</reference>
<dbReference type="PANTHER" id="PTHR43557:SF2">
    <property type="entry name" value="RIESKE DOMAIN-CONTAINING PROTEIN-RELATED"/>
    <property type="match status" value="1"/>
</dbReference>
<evidence type="ECO:0000256" key="4">
    <source>
        <dbReference type="ARBA" id="ARBA00023002"/>
    </source>
</evidence>
<dbReference type="SUPFAM" id="SSF51905">
    <property type="entry name" value="FAD/NAD(P)-binding domain"/>
    <property type="match status" value="1"/>
</dbReference>
<keyword evidence="4" id="KW-0560">Oxidoreductase</keyword>
<evidence type="ECO:0000313" key="8">
    <source>
        <dbReference type="Proteomes" id="UP001240250"/>
    </source>
</evidence>
<dbReference type="InterPro" id="IPR028202">
    <property type="entry name" value="Reductase_C"/>
</dbReference>
<comment type="cofactor">
    <cofactor evidence="1">
        <name>FAD</name>
        <dbReference type="ChEBI" id="CHEBI:57692"/>
    </cofactor>
</comment>
<keyword evidence="3" id="KW-0274">FAD</keyword>
<evidence type="ECO:0000259" key="6">
    <source>
        <dbReference type="Pfam" id="PF14759"/>
    </source>
</evidence>
<feature type="domain" description="FAD/NAD(P)-binding" evidence="5">
    <location>
        <begin position="14"/>
        <end position="289"/>
    </location>
</feature>
<proteinExistence type="predicted"/>
<sequence>MTTDAPAAPSPVRDVLVVGAGLAGLRTVAALREHGYDGVVRVLGAEGVAPYDRPPLSKHLLDRTSPAWLADDLGHDLHALADEVHLGRAARGLRPLAGGGAAVGTDDGELAASCVVLATGAAAVRVAGWDGARTLHTAADADALRTALGVSPRRLVVVGAGWIGAEVAGVTAAAGHDVTVVEAREAPLAAALGVEVGALTAPWYAAAGVDLRTSAAVASLDAAGVRLADGSHLPADVVLVAVGARPATAWLDGALPLRDGAVPVDEAYRALGPDGPLPGLLAVGDVAVRRSARHGWVPGGHWDEALHGPDVLVRHLLGLPVEGPEPVPYVFSTQLGHDLTMFGLPGPGDRTTVLGDPRDGAGWTVLWSHDDAVTGALVVDRPRDVGAARRLFARDGLPHLPLGPDAAPAADLRTLVRATPPA</sequence>
<protein>
    <submittedName>
        <fullName evidence="7">NADPH-dependent 2,4-dienoyl-CoA reductase/sulfur reductase-like enzyme</fullName>
    </submittedName>
</protein>
<evidence type="ECO:0000256" key="3">
    <source>
        <dbReference type="ARBA" id="ARBA00022827"/>
    </source>
</evidence>
<dbReference type="Gene3D" id="3.30.390.30">
    <property type="match status" value="1"/>
</dbReference>
<dbReference type="InterPro" id="IPR050446">
    <property type="entry name" value="FAD-oxidoreductase/Apoptosis"/>
</dbReference>
<dbReference type="Pfam" id="PF14759">
    <property type="entry name" value="Reductase_C"/>
    <property type="match status" value="1"/>
</dbReference>
<dbReference type="PRINTS" id="PR00368">
    <property type="entry name" value="FADPNR"/>
</dbReference>
<dbReference type="RefSeq" id="WP_070318435.1">
    <property type="nucleotide sequence ID" value="NZ_JAUSVM010000001.1"/>
</dbReference>
<dbReference type="Gene3D" id="3.50.50.60">
    <property type="entry name" value="FAD/NAD(P)-binding domain"/>
    <property type="match status" value="2"/>
</dbReference>
<feature type="domain" description="Reductase C-terminal" evidence="6">
    <location>
        <begin position="331"/>
        <end position="415"/>
    </location>
</feature>
<dbReference type="Proteomes" id="UP001240250">
    <property type="component" value="Unassembled WGS sequence"/>
</dbReference>
<dbReference type="PANTHER" id="PTHR43557">
    <property type="entry name" value="APOPTOSIS-INDUCING FACTOR 1"/>
    <property type="match status" value="1"/>
</dbReference>
<organism evidence="7 8">
    <name type="scientific">Cellulomonas iranensis</name>
    <dbReference type="NCBI Taxonomy" id="76862"/>
    <lineage>
        <taxon>Bacteria</taxon>
        <taxon>Bacillati</taxon>
        <taxon>Actinomycetota</taxon>
        <taxon>Actinomycetes</taxon>
        <taxon>Micrococcales</taxon>
        <taxon>Cellulomonadaceae</taxon>
        <taxon>Cellulomonas</taxon>
    </lineage>
</organism>
<evidence type="ECO:0000259" key="5">
    <source>
        <dbReference type="Pfam" id="PF07992"/>
    </source>
</evidence>
<keyword evidence="2" id="KW-0285">Flavoprotein</keyword>
<dbReference type="InterPro" id="IPR023753">
    <property type="entry name" value="FAD/NAD-binding_dom"/>
</dbReference>
<dbReference type="EMBL" id="JAUSVM010000001">
    <property type="protein sequence ID" value="MDQ0426341.1"/>
    <property type="molecule type" value="Genomic_DNA"/>
</dbReference>
<evidence type="ECO:0000256" key="1">
    <source>
        <dbReference type="ARBA" id="ARBA00001974"/>
    </source>
</evidence>
<dbReference type="InterPro" id="IPR036188">
    <property type="entry name" value="FAD/NAD-bd_sf"/>
</dbReference>
<dbReference type="SUPFAM" id="SSF55424">
    <property type="entry name" value="FAD/NAD-linked reductases, dimerisation (C-terminal) domain"/>
    <property type="match status" value="1"/>
</dbReference>
<gene>
    <name evidence="7" type="ORF">JO380_002722</name>
</gene>
<comment type="caution">
    <text evidence="7">The sequence shown here is derived from an EMBL/GenBank/DDBJ whole genome shotgun (WGS) entry which is preliminary data.</text>
</comment>